<dbReference type="InterPro" id="IPR006015">
    <property type="entry name" value="Universal_stress_UspA"/>
</dbReference>
<evidence type="ECO:0000256" key="1">
    <source>
        <dbReference type="ARBA" id="ARBA00008791"/>
    </source>
</evidence>
<dbReference type="Pfam" id="PF00582">
    <property type="entry name" value="Usp"/>
    <property type="match status" value="2"/>
</dbReference>
<protein>
    <submittedName>
        <fullName evidence="3">Universal stress protein</fullName>
    </submittedName>
</protein>
<dbReference type="PANTHER" id="PTHR46268">
    <property type="entry name" value="STRESS RESPONSE PROTEIN NHAX"/>
    <property type="match status" value="1"/>
</dbReference>
<dbReference type="Gene3D" id="3.40.50.620">
    <property type="entry name" value="HUPs"/>
    <property type="match status" value="2"/>
</dbReference>
<evidence type="ECO:0000259" key="2">
    <source>
        <dbReference type="Pfam" id="PF00582"/>
    </source>
</evidence>
<dbReference type="InterPro" id="IPR014729">
    <property type="entry name" value="Rossmann-like_a/b/a_fold"/>
</dbReference>
<reference evidence="3" key="1">
    <citation type="submission" date="2022-09" db="EMBL/GenBank/DDBJ databases">
        <authorList>
            <person name="Yuan C."/>
            <person name="Ke Z."/>
        </authorList>
    </citation>
    <scope>NUCLEOTIDE SEQUENCE</scope>
    <source>
        <strain evidence="3">LB-8</strain>
    </source>
</reference>
<dbReference type="InterPro" id="IPR006016">
    <property type="entry name" value="UspA"/>
</dbReference>
<evidence type="ECO:0000313" key="4">
    <source>
        <dbReference type="Proteomes" id="UP001155483"/>
    </source>
</evidence>
<gene>
    <name evidence="3" type="ORF">OCK74_17650</name>
</gene>
<dbReference type="EMBL" id="JAOTIF010000016">
    <property type="protein sequence ID" value="MCU7550950.1"/>
    <property type="molecule type" value="Genomic_DNA"/>
</dbReference>
<reference evidence="3" key="2">
    <citation type="submission" date="2023-04" db="EMBL/GenBank/DDBJ databases">
        <title>Paracnuella aquatica gen. nov., sp. nov., a member of the family Chitinophagaceae isolated from a hot spring.</title>
        <authorList>
            <person name="Wang C."/>
        </authorList>
    </citation>
    <scope>NUCLEOTIDE SEQUENCE</scope>
    <source>
        <strain evidence="3">LB-8</strain>
    </source>
</reference>
<dbReference type="PRINTS" id="PR01438">
    <property type="entry name" value="UNVRSLSTRESS"/>
</dbReference>
<proteinExistence type="inferred from homology"/>
<dbReference type="Proteomes" id="UP001155483">
    <property type="component" value="Unassembled WGS sequence"/>
</dbReference>
<dbReference type="CDD" id="cd00293">
    <property type="entry name" value="USP-like"/>
    <property type="match status" value="1"/>
</dbReference>
<organism evidence="3 4">
    <name type="scientific">Paraflavisolibacter caeni</name>
    <dbReference type="NCBI Taxonomy" id="2982496"/>
    <lineage>
        <taxon>Bacteria</taxon>
        <taxon>Pseudomonadati</taxon>
        <taxon>Bacteroidota</taxon>
        <taxon>Chitinophagia</taxon>
        <taxon>Chitinophagales</taxon>
        <taxon>Chitinophagaceae</taxon>
        <taxon>Paraflavisolibacter</taxon>
    </lineage>
</organism>
<dbReference type="AlphaFoldDB" id="A0A9X2XXK7"/>
<feature type="domain" description="UspA" evidence="2">
    <location>
        <begin position="205"/>
        <end position="268"/>
    </location>
</feature>
<accession>A0A9X2XXK7</accession>
<sequence>MKTLIVPTDFSPAAENAMHYAAHLARQIEAEVLLVHVYQIPVSMNDMPVILVSAEELKKNADESLGRSAQELSNAFPGLNIRTESRLGDVNDELEDMSKDLHPVAIVMGSHGSSGLERLIFGSTTLSVIRDSRYPVIAVPAHYKDFSLQNVVLAADLQEGGNLPVEMITEVMQHLNTSIHIVHVTNKEDPDTELQRDILLNKLQSFSPTYHAVQGENVRDCIIKYLKEEKADLLLVFPHEHNLMERLFFKLHSLDIVKHSTIPVMTIKC</sequence>
<dbReference type="RefSeq" id="WP_279298389.1">
    <property type="nucleotide sequence ID" value="NZ_JAOTIF010000016.1"/>
</dbReference>
<comment type="caution">
    <text evidence="3">The sequence shown here is derived from an EMBL/GenBank/DDBJ whole genome shotgun (WGS) entry which is preliminary data.</text>
</comment>
<dbReference type="PANTHER" id="PTHR46268:SF6">
    <property type="entry name" value="UNIVERSAL STRESS PROTEIN UP12"/>
    <property type="match status" value="1"/>
</dbReference>
<dbReference type="SUPFAM" id="SSF52402">
    <property type="entry name" value="Adenine nucleotide alpha hydrolases-like"/>
    <property type="match status" value="2"/>
</dbReference>
<comment type="similarity">
    <text evidence="1">Belongs to the universal stress protein A family.</text>
</comment>
<keyword evidence="4" id="KW-1185">Reference proteome</keyword>
<evidence type="ECO:0000313" key="3">
    <source>
        <dbReference type="EMBL" id="MCU7550950.1"/>
    </source>
</evidence>
<name>A0A9X2XXK7_9BACT</name>
<feature type="domain" description="UspA" evidence="2">
    <location>
        <begin position="1"/>
        <end position="140"/>
    </location>
</feature>